<feature type="transmembrane region" description="Helical" evidence="6">
    <location>
        <begin position="110"/>
        <end position="132"/>
    </location>
</feature>
<dbReference type="Pfam" id="PF01810">
    <property type="entry name" value="LysE"/>
    <property type="match status" value="1"/>
</dbReference>
<dbReference type="GO" id="GO:0006865">
    <property type="term" value="P:amino acid transport"/>
    <property type="evidence" value="ECO:0007669"/>
    <property type="project" value="InterPro"/>
</dbReference>
<protein>
    <submittedName>
        <fullName evidence="8">Lysine transporter LysE</fullName>
    </submittedName>
</protein>
<evidence type="ECO:0000256" key="1">
    <source>
        <dbReference type="ARBA" id="ARBA00004651"/>
    </source>
</evidence>
<keyword evidence="3 6" id="KW-0812">Transmembrane</keyword>
<evidence type="ECO:0000256" key="3">
    <source>
        <dbReference type="ARBA" id="ARBA00022692"/>
    </source>
</evidence>
<dbReference type="GO" id="GO:0005886">
    <property type="term" value="C:plasma membrane"/>
    <property type="evidence" value="ECO:0007669"/>
    <property type="project" value="UniProtKB-SubCell"/>
</dbReference>
<feature type="transmembrane region" description="Helical" evidence="6">
    <location>
        <begin position="40"/>
        <end position="58"/>
    </location>
</feature>
<feature type="transmembrane region" description="Helical" evidence="6">
    <location>
        <begin position="144"/>
        <end position="167"/>
    </location>
</feature>
<name>A0A4Q0M984_9SPHI</name>
<reference evidence="7 10" key="2">
    <citation type="submission" date="2019-09" db="EMBL/GenBank/DDBJ databases">
        <title>Pararcticibacter amylolyticus gen. nov., sp. nov., isolated from a rottenly hemp rope, and reclassification of Pedobacter tournemirensis as Pararcticibacter tournemirensis comb. nov.</title>
        <authorList>
            <person name="Cai Y."/>
        </authorList>
    </citation>
    <scope>NUCLEOTIDE SEQUENCE [LARGE SCALE GENOMIC DNA]</scope>
    <source>
        <strain evidence="7 10">TF5-37.2-LB10</strain>
    </source>
</reference>
<accession>A0A4Q0M984</accession>
<evidence type="ECO:0000256" key="5">
    <source>
        <dbReference type="ARBA" id="ARBA00023136"/>
    </source>
</evidence>
<feature type="transmembrane region" description="Helical" evidence="6">
    <location>
        <begin position="179"/>
        <end position="201"/>
    </location>
</feature>
<feature type="transmembrane region" description="Helical" evidence="6">
    <location>
        <begin position="70"/>
        <end position="90"/>
    </location>
</feature>
<dbReference type="Proteomes" id="UP000290848">
    <property type="component" value="Unassembled WGS sequence"/>
</dbReference>
<dbReference type="Proteomes" id="UP000322918">
    <property type="component" value="Unassembled WGS sequence"/>
</dbReference>
<dbReference type="OrthoDB" id="9342487at2"/>
<evidence type="ECO:0000313" key="8">
    <source>
        <dbReference type="EMBL" id="RXF69319.1"/>
    </source>
</evidence>
<proteinExistence type="predicted"/>
<evidence type="ECO:0000256" key="4">
    <source>
        <dbReference type="ARBA" id="ARBA00022989"/>
    </source>
</evidence>
<keyword evidence="4 6" id="KW-1133">Transmembrane helix</keyword>
<keyword evidence="5 6" id="KW-0472">Membrane</keyword>
<dbReference type="EMBL" id="RXOC01000007">
    <property type="protein sequence ID" value="RXF69319.1"/>
    <property type="molecule type" value="Genomic_DNA"/>
</dbReference>
<gene>
    <name evidence="8" type="ORF">EKH83_11560</name>
    <name evidence="7" type="ORF">F1649_13040</name>
</gene>
<dbReference type="RefSeq" id="WP_128769593.1">
    <property type="nucleotide sequence ID" value="NZ_RXOC01000007.1"/>
</dbReference>
<evidence type="ECO:0000256" key="6">
    <source>
        <dbReference type="SAM" id="Phobius"/>
    </source>
</evidence>
<keyword evidence="2" id="KW-1003">Cell membrane</keyword>
<dbReference type="EMBL" id="VWNE01000019">
    <property type="protein sequence ID" value="KAA8482059.1"/>
    <property type="molecule type" value="Genomic_DNA"/>
</dbReference>
<evidence type="ECO:0000313" key="10">
    <source>
        <dbReference type="Proteomes" id="UP000322918"/>
    </source>
</evidence>
<dbReference type="InterPro" id="IPR001123">
    <property type="entry name" value="LeuE-type"/>
</dbReference>
<evidence type="ECO:0000313" key="7">
    <source>
        <dbReference type="EMBL" id="KAA8482059.1"/>
    </source>
</evidence>
<sequence length="202" mass="23340">MLLLTFLVAVLMNFLGYIPPGNINLTTVHISVNRGIKQALYFTTTFAVVDTIFTYILMRFAEWFAMHKNWLYIIDYLLIAVFLIMGYFSWHASTHPKHVEFKRRDSIRYGIILGIFNPMQIPFWMIGGTYLISQHWITTEGPGIELFSIGAGLGAFLSLSLFAYFARYIQEKFDLSTKIINRSISVIFFILAVIHIIKVAFF</sequence>
<evidence type="ECO:0000256" key="2">
    <source>
        <dbReference type="ARBA" id="ARBA00022475"/>
    </source>
</evidence>
<evidence type="ECO:0000313" key="9">
    <source>
        <dbReference type="Proteomes" id="UP000290848"/>
    </source>
</evidence>
<dbReference type="AlphaFoldDB" id="A0A4Q0M984"/>
<comment type="caution">
    <text evidence="8">The sequence shown here is derived from an EMBL/GenBank/DDBJ whole genome shotgun (WGS) entry which is preliminary data.</text>
</comment>
<organism evidence="8 9">
    <name type="scientific">Arcticibacter tournemirensis</name>
    <dbReference type="NCBI Taxonomy" id="699437"/>
    <lineage>
        <taxon>Bacteria</taxon>
        <taxon>Pseudomonadati</taxon>
        <taxon>Bacteroidota</taxon>
        <taxon>Sphingobacteriia</taxon>
        <taxon>Sphingobacteriales</taxon>
        <taxon>Sphingobacteriaceae</taxon>
        <taxon>Arcticibacter</taxon>
    </lineage>
</organism>
<keyword evidence="10" id="KW-1185">Reference proteome</keyword>
<comment type="subcellular location">
    <subcellularLocation>
        <location evidence="1">Cell membrane</location>
        <topology evidence="1">Multi-pass membrane protein</topology>
    </subcellularLocation>
</comment>
<reference evidence="8 9" key="1">
    <citation type="submission" date="2018-12" db="EMBL/GenBank/DDBJ databases">
        <title>The Draft Genome Sequence of the Soil Bacterium Pedobacter tournemirensis R1.</title>
        <authorList>
            <person name="He J."/>
        </authorList>
    </citation>
    <scope>NUCLEOTIDE SEQUENCE [LARGE SCALE GENOMIC DNA]</scope>
    <source>
        <strain evidence="8 9">R1</strain>
    </source>
</reference>